<dbReference type="EMBL" id="CAJPDS010000018">
    <property type="protein sequence ID" value="CAF9916439.1"/>
    <property type="molecule type" value="Genomic_DNA"/>
</dbReference>
<dbReference type="InterPro" id="IPR032675">
    <property type="entry name" value="LRR_dom_sf"/>
</dbReference>
<feature type="compositionally biased region" description="Polar residues" evidence="1">
    <location>
        <begin position="484"/>
        <end position="499"/>
    </location>
</feature>
<accession>A0A8H3F3P0</accession>
<protein>
    <recommendedName>
        <fullName evidence="4">F-box domain-containing protein</fullName>
    </recommendedName>
</protein>
<gene>
    <name evidence="2" type="ORF">HETSPECPRED_002910</name>
</gene>
<name>A0A8H3F3P0_9LECA</name>
<evidence type="ECO:0000313" key="2">
    <source>
        <dbReference type="EMBL" id="CAF9916439.1"/>
    </source>
</evidence>
<feature type="region of interest" description="Disordered" evidence="1">
    <location>
        <begin position="19"/>
        <end position="42"/>
    </location>
</feature>
<dbReference type="SUPFAM" id="SSF52047">
    <property type="entry name" value="RNI-like"/>
    <property type="match status" value="1"/>
</dbReference>
<evidence type="ECO:0000313" key="3">
    <source>
        <dbReference type="Proteomes" id="UP000664521"/>
    </source>
</evidence>
<keyword evidence="3" id="KW-1185">Reference proteome</keyword>
<comment type="caution">
    <text evidence="2">The sequence shown here is derived from an EMBL/GenBank/DDBJ whole genome shotgun (WGS) entry which is preliminary data.</text>
</comment>
<organism evidence="2 3">
    <name type="scientific">Heterodermia speciosa</name>
    <dbReference type="NCBI Taxonomy" id="116794"/>
    <lineage>
        <taxon>Eukaryota</taxon>
        <taxon>Fungi</taxon>
        <taxon>Dikarya</taxon>
        <taxon>Ascomycota</taxon>
        <taxon>Pezizomycotina</taxon>
        <taxon>Lecanoromycetes</taxon>
        <taxon>OSLEUM clade</taxon>
        <taxon>Lecanoromycetidae</taxon>
        <taxon>Caliciales</taxon>
        <taxon>Physciaceae</taxon>
        <taxon>Heterodermia</taxon>
    </lineage>
</organism>
<feature type="compositionally biased region" description="Polar residues" evidence="1">
    <location>
        <begin position="23"/>
        <end position="42"/>
    </location>
</feature>
<feature type="region of interest" description="Disordered" evidence="1">
    <location>
        <begin position="476"/>
        <end position="499"/>
    </location>
</feature>
<dbReference type="OrthoDB" id="5405297at2759"/>
<evidence type="ECO:0008006" key="4">
    <source>
        <dbReference type="Google" id="ProtNLM"/>
    </source>
</evidence>
<evidence type="ECO:0000256" key="1">
    <source>
        <dbReference type="SAM" id="MobiDB-lite"/>
    </source>
</evidence>
<reference evidence="2" key="1">
    <citation type="submission" date="2021-03" db="EMBL/GenBank/DDBJ databases">
        <authorList>
            <person name="Tagirdzhanova G."/>
        </authorList>
    </citation>
    <scope>NUCLEOTIDE SEQUENCE</scope>
</reference>
<dbReference type="AlphaFoldDB" id="A0A8H3F3P0"/>
<dbReference type="Gene3D" id="3.80.10.10">
    <property type="entry name" value="Ribonuclease Inhibitor"/>
    <property type="match status" value="1"/>
</dbReference>
<dbReference type="Proteomes" id="UP000664521">
    <property type="component" value="Unassembled WGS sequence"/>
</dbReference>
<sequence length="549" mass="61564">MKFLTHIRSKSKLKNVPPEANTYAYQDPSSSKRYGRGSPTSKLPRQVLGKIFAHVCPHVRDDTYIKLEDSMQDGDCMLCDLRDLAYCTLVDRQWADAGQKLLYHSVRIDPVHFCQREVDLAEKRKRKSFLNRNGEPKDAPTERLKLLSRTVRENQYLAAQVLYFKLPYMTRESCKADLARTVSALPNLRYVDLPEGFYIDEPGSLTLKTEVQSRCPDIRKMRYAAGAERSFAKLSQTRQWQNLEILELSHLSIEPSTLIHALASFPILHELKLDGLPLLDDSVFVSSPQSLSIPPLTKFSLSDTPNVSTEGLVKYLSRPETREVMTDLTLINTGVYLESLHRVFAAAPYLRTVNVAETVSRALQPSSVPPLASPSIKSLHYEIMNPSNPSRMTRTLRAPAESYYDYLAFSLLQGALPALDELFALSTSLPDLLLPPPTAPFAQDGKSLPQNGLARPLHLYTKAIVEMEWQFTHISPPTAANRRGSATKTRPLSLYGNSHQLGPQWGERGRDSVMVGNGFGGFLAIPSEDALPHHSMHGKKKSKDYGWMG</sequence>
<proteinExistence type="predicted"/>